<sequence>MHFISEMAEIDTAVASVNKGSDKKEDMVLLLSPDTNWARFLTPAPLAISLLGELVLISSDVDFSLTKNEPEGGFKFLRHPSSFRTCLVQISNEGWSAFNLAHTNMDQIRLYSAGIEEHVRSAVKLLLAGTEEEISHILPNALGRVSDIADTCKDLAECIEEKFARLISVTTELQEVSTSAKGTYNENYNKTVAALDAADLLKKNAEENKRQMKAKCARLEDEINKAHDDFNKAIKNIPGAAKMLAVSFAEGFLNVIKGLDSLLFLEIPSARSNTEAHSDGNKTNAKPQKSEMEHINKRIAYTKAPVLEEMVKELFKIATGREEGGKLYPSLEAVKDQKVKPISEFLRMLKCSMLESETTTSSEKTIIMISTKGEKICDRLESLVASLSNENNGENGNRIADDAQNLLNETRIFAVKAKKKTATSTLNEQPQNLRQVTYQRQTSSILQAKIENARFEVEAAKHLLMDARERHERACAEMKKESEELQKVTREIAALNPKKVSFETIQMILAKGIRTFGKLQMQWSRLVLFFQSMSNLIKCSLHTTLHKFVDTASQKRKLEIDVSSSKVFIDMLIEHATQANRIAFAVQNIASTYVAVSDKHLMDRISGLGRLIALDNGNSDDFEERLKNERKQLHEGVEKAQQAITCLMDQYRLDYNNRIEERKRRFRNEIESVLPPISATKLDEIRRIVSEGITKTDEKVHDLV</sequence>
<evidence type="ECO:0000313" key="4">
    <source>
        <dbReference type="Proteomes" id="UP001186944"/>
    </source>
</evidence>
<comment type="caution">
    <text evidence="3">The sequence shown here is derived from an EMBL/GenBank/DDBJ whole genome shotgun (WGS) entry which is preliminary data.</text>
</comment>
<dbReference type="EMBL" id="VSWD01000009">
    <property type="protein sequence ID" value="KAK3093244.1"/>
    <property type="molecule type" value="Genomic_DNA"/>
</dbReference>
<dbReference type="AlphaFoldDB" id="A0AA88XWB9"/>
<dbReference type="Proteomes" id="UP001186944">
    <property type="component" value="Unassembled WGS sequence"/>
</dbReference>
<name>A0AA88XWB9_PINIB</name>
<protein>
    <submittedName>
        <fullName evidence="3">Uncharacterized protein</fullName>
    </submittedName>
</protein>
<feature type="coiled-coil region" evidence="1">
    <location>
        <begin position="450"/>
        <end position="491"/>
    </location>
</feature>
<keyword evidence="4" id="KW-1185">Reference proteome</keyword>
<dbReference type="PANTHER" id="PTHR33488:SF2">
    <property type="entry name" value="EARLY ENDOSOME ANTIGEN 1-LIKE"/>
    <property type="match status" value="1"/>
</dbReference>
<reference evidence="3" key="1">
    <citation type="submission" date="2019-08" db="EMBL/GenBank/DDBJ databases">
        <title>The improved chromosome-level genome for the pearl oyster Pinctada fucata martensii using PacBio sequencing and Hi-C.</title>
        <authorList>
            <person name="Zheng Z."/>
        </authorList>
    </citation>
    <scope>NUCLEOTIDE SEQUENCE</scope>
    <source>
        <strain evidence="3">ZZ-2019</strain>
        <tissue evidence="3">Adductor muscle</tissue>
    </source>
</reference>
<evidence type="ECO:0000256" key="2">
    <source>
        <dbReference type="SAM" id="MobiDB-lite"/>
    </source>
</evidence>
<feature type="coiled-coil region" evidence="1">
    <location>
        <begin position="195"/>
        <end position="236"/>
    </location>
</feature>
<accession>A0AA88XWB9</accession>
<gene>
    <name evidence="3" type="ORF">FSP39_013117</name>
</gene>
<feature type="region of interest" description="Disordered" evidence="2">
    <location>
        <begin position="273"/>
        <end position="292"/>
    </location>
</feature>
<keyword evidence="1" id="KW-0175">Coiled coil</keyword>
<organism evidence="3 4">
    <name type="scientific">Pinctada imbricata</name>
    <name type="common">Atlantic pearl-oyster</name>
    <name type="synonym">Pinctada martensii</name>
    <dbReference type="NCBI Taxonomy" id="66713"/>
    <lineage>
        <taxon>Eukaryota</taxon>
        <taxon>Metazoa</taxon>
        <taxon>Spiralia</taxon>
        <taxon>Lophotrochozoa</taxon>
        <taxon>Mollusca</taxon>
        <taxon>Bivalvia</taxon>
        <taxon>Autobranchia</taxon>
        <taxon>Pteriomorphia</taxon>
        <taxon>Pterioida</taxon>
        <taxon>Pterioidea</taxon>
        <taxon>Pteriidae</taxon>
        <taxon>Pinctada</taxon>
    </lineage>
</organism>
<dbReference type="PANTHER" id="PTHR33488">
    <property type="entry name" value="ZGC:162509"/>
    <property type="match status" value="1"/>
</dbReference>
<evidence type="ECO:0000313" key="3">
    <source>
        <dbReference type="EMBL" id="KAK3093244.1"/>
    </source>
</evidence>
<proteinExistence type="predicted"/>
<evidence type="ECO:0000256" key="1">
    <source>
        <dbReference type="SAM" id="Coils"/>
    </source>
</evidence>